<gene>
    <name evidence="1" type="ORF">NBR_LOCUS21090</name>
</gene>
<keyword evidence="2" id="KW-1185">Reference proteome</keyword>
<organism evidence="3">
    <name type="scientific">Nippostrongylus brasiliensis</name>
    <name type="common">Rat hookworm</name>
    <dbReference type="NCBI Taxonomy" id="27835"/>
    <lineage>
        <taxon>Eukaryota</taxon>
        <taxon>Metazoa</taxon>
        <taxon>Ecdysozoa</taxon>
        <taxon>Nematoda</taxon>
        <taxon>Chromadorea</taxon>
        <taxon>Rhabditida</taxon>
        <taxon>Rhabditina</taxon>
        <taxon>Rhabditomorpha</taxon>
        <taxon>Strongyloidea</taxon>
        <taxon>Heligmosomidae</taxon>
        <taxon>Nippostrongylus</taxon>
    </lineage>
</organism>
<evidence type="ECO:0000313" key="2">
    <source>
        <dbReference type="Proteomes" id="UP000271162"/>
    </source>
</evidence>
<evidence type="ECO:0000313" key="1">
    <source>
        <dbReference type="EMBL" id="VDL84831.1"/>
    </source>
</evidence>
<protein>
    <submittedName>
        <fullName evidence="3">DUF4113 domain-containing protein</fullName>
    </submittedName>
</protein>
<name>A0A0N4YV17_NIPBR</name>
<dbReference type="WBParaSite" id="NBR_0002108901-mRNA-1">
    <property type="protein sequence ID" value="NBR_0002108901-mRNA-1"/>
    <property type="gene ID" value="NBR_0002108901"/>
</dbReference>
<reference evidence="1 2" key="2">
    <citation type="submission" date="2018-11" db="EMBL/GenBank/DDBJ databases">
        <authorList>
            <consortium name="Pathogen Informatics"/>
        </authorList>
    </citation>
    <scope>NUCLEOTIDE SEQUENCE [LARGE SCALE GENOMIC DNA]</scope>
</reference>
<proteinExistence type="predicted"/>
<dbReference type="EMBL" id="UYSL01025896">
    <property type="protein sequence ID" value="VDL84831.1"/>
    <property type="molecule type" value="Genomic_DNA"/>
</dbReference>
<sequence>MRTRSADGGNVCMSAKRWVQMCEREWNRCGDRERYGAERGERWLVMGSRLWSMDQFRPMVAIEREWTQGVRWIATMARTAPAHRRR</sequence>
<reference evidence="3" key="1">
    <citation type="submission" date="2017-02" db="UniProtKB">
        <authorList>
            <consortium name="WormBaseParasite"/>
        </authorList>
    </citation>
    <scope>IDENTIFICATION</scope>
</reference>
<evidence type="ECO:0000313" key="3">
    <source>
        <dbReference type="WBParaSite" id="NBR_0002108901-mRNA-1"/>
    </source>
</evidence>
<dbReference type="AlphaFoldDB" id="A0A0N4YV17"/>
<accession>A0A0N4YV17</accession>
<dbReference type="Proteomes" id="UP000271162">
    <property type="component" value="Unassembled WGS sequence"/>
</dbReference>